<reference evidence="2 3" key="1">
    <citation type="submission" date="2019-06" db="EMBL/GenBank/DDBJ databases">
        <authorList>
            <person name="Li J."/>
        </authorList>
    </citation>
    <scope>NUCLEOTIDE SEQUENCE [LARGE SCALE GENOMIC DNA]</scope>
    <source>
        <strain evidence="2 3">LMG 28165</strain>
    </source>
</reference>
<feature type="transmembrane region" description="Helical" evidence="1">
    <location>
        <begin position="21"/>
        <end position="43"/>
    </location>
</feature>
<evidence type="ECO:0000313" key="3">
    <source>
        <dbReference type="Proteomes" id="UP000312032"/>
    </source>
</evidence>
<sequence>MEGYEPSSLGASHSSLLVTTTWVGMGLVMASLVGFGTMIWAAGQSLVGTGSVDHSPSLFLIIGAIIGFGLLIVGFGLIFSGRKGYKEYVRRSGRTQ</sequence>
<organism evidence="2 3">
    <name type="scientific">Corynebacterium tapiri</name>
    <dbReference type="NCBI Taxonomy" id="1448266"/>
    <lineage>
        <taxon>Bacteria</taxon>
        <taxon>Bacillati</taxon>
        <taxon>Actinomycetota</taxon>
        <taxon>Actinomycetes</taxon>
        <taxon>Mycobacteriales</taxon>
        <taxon>Corynebacteriaceae</taxon>
        <taxon>Corynebacterium</taxon>
    </lineage>
</organism>
<protein>
    <submittedName>
        <fullName evidence="2">Uncharacterized protein</fullName>
    </submittedName>
</protein>
<keyword evidence="1" id="KW-0472">Membrane</keyword>
<keyword evidence="1" id="KW-0812">Transmembrane</keyword>
<name>A0A5C4U4W8_9CORY</name>
<dbReference type="OrthoDB" id="4422894at2"/>
<dbReference type="AlphaFoldDB" id="A0A5C4U4W8"/>
<gene>
    <name evidence="2" type="ORF">FHE74_06525</name>
</gene>
<evidence type="ECO:0000313" key="2">
    <source>
        <dbReference type="EMBL" id="TNL97413.1"/>
    </source>
</evidence>
<keyword evidence="3" id="KW-1185">Reference proteome</keyword>
<dbReference type="EMBL" id="VDHJ01000008">
    <property type="protein sequence ID" value="TNL97413.1"/>
    <property type="molecule type" value="Genomic_DNA"/>
</dbReference>
<evidence type="ECO:0000256" key="1">
    <source>
        <dbReference type="SAM" id="Phobius"/>
    </source>
</evidence>
<comment type="caution">
    <text evidence="2">The sequence shown here is derived from an EMBL/GenBank/DDBJ whole genome shotgun (WGS) entry which is preliminary data.</text>
</comment>
<feature type="transmembrane region" description="Helical" evidence="1">
    <location>
        <begin position="58"/>
        <end position="81"/>
    </location>
</feature>
<keyword evidence="1" id="KW-1133">Transmembrane helix</keyword>
<accession>A0A5C4U4W8</accession>
<dbReference type="Proteomes" id="UP000312032">
    <property type="component" value="Unassembled WGS sequence"/>
</dbReference>
<proteinExistence type="predicted"/>